<dbReference type="PIRSF" id="PIRSF003230">
    <property type="entry name" value="YbgC"/>
    <property type="match status" value="1"/>
</dbReference>
<dbReference type="Gene3D" id="3.10.129.10">
    <property type="entry name" value="Hotdog Thioesterase"/>
    <property type="match status" value="1"/>
</dbReference>
<evidence type="ECO:0000313" key="4">
    <source>
        <dbReference type="Proteomes" id="UP000242972"/>
    </source>
</evidence>
<sequence>MVRWSEVDAAGIIYHAHVFDWFSETRIAWLRQHQLDYYTVLRGVNLELLVKKAEAEFAYALQLGDEIRVVARLTEISATRCTFRYHIAVPQNPDKYAIVGSTAHAFVVDGRAKRLDRYAPEILKRFREASMKDAG</sequence>
<dbReference type="Proteomes" id="UP000242972">
    <property type="component" value="Unassembled WGS sequence"/>
</dbReference>
<dbReference type="InterPro" id="IPR006684">
    <property type="entry name" value="YbgC/YbaW"/>
</dbReference>
<dbReference type="InterPro" id="IPR029069">
    <property type="entry name" value="HotDog_dom_sf"/>
</dbReference>
<reference evidence="3 4" key="1">
    <citation type="journal article" date="2014" name="BMC Genomics">
        <title>Comparison of environmental and isolate Sulfobacillus genomes reveals diverse carbon, sulfur, nitrogen, and hydrogen metabolisms.</title>
        <authorList>
            <person name="Justice N.B."/>
            <person name="Norman A."/>
            <person name="Brown C.T."/>
            <person name="Singh A."/>
            <person name="Thomas B.C."/>
            <person name="Banfield J.F."/>
        </authorList>
    </citation>
    <scope>NUCLEOTIDE SEQUENCE [LARGE SCALE GENOMIC DNA]</scope>
    <source>
        <strain evidence="3">AMDSBA4</strain>
    </source>
</reference>
<evidence type="ECO:0000313" key="3">
    <source>
        <dbReference type="EMBL" id="PSR32907.1"/>
    </source>
</evidence>
<dbReference type="InterPro" id="IPR050563">
    <property type="entry name" value="4-hydroxybenzoyl-CoA_TE"/>
</dbReference>
<dbReference type="EMBL" id="PXYW01000030">
    <property type="protein sequence ID" value="PSR32907.1"/>
    <property type="molecule type" value="Genomic_DNA"/>
</dbReference>
<organism evidence="3 4">
    <name type="scientific">Sulfobacillus benefaciens</name>
    <dbReference type="NCBI Taxonomy" id="453960"/>
    <lineage>
        <taxon>Bacteria</taxon>
        <taxon>Bacillati</taxon>
        <taxon>Bacillota</taxon>
        <taxon>Clostridia</taxon>
        <taxon>Eubacteriales</taxon>
        <taxon>Clostridiales Family XVII. Incertae Sedis</taxon>
        <taxon>Sulfobacillus</taxon>
    </lineage>
</organism>
<protein>
    <submittedName>
        <fullName evidence="3">Acyl-CoA thioesterase</fullName>
    </submittedName>
</protein>
<dbReference type="SUPFAM" id="SSF54637">
    <property type="entry name" value="Thioesterase/thiol ester dehydrase-isomerase"/>
    <property type="match status" value="1"/>
</dbReference>
<accession>A0A2T2XEK6</accession>
<dbReference type="Pfam" id="PF13279">
    <property type="entry name" value="4HBT_2"/>
    <property type="match status" value="1"/>
</dbReference>
<dbReference type="PANTHER" id="PTHR31793:SF27">
    <property type="entry name" value="NOVEL THIOESTERASE SUPERFAMILY DOMAIN AND SAPOSIN A-TYPE DOMAIN CONTAINING PROTEIN (0610012H03RIK)"/>
    <property type="match status" value="1"/>
</dbReference>
<gene>
    <name evidence="3" type="ORF">C7B46_12205</name>
</gene>
<proteinExistence type="inferred from homology"/>
<comment type="caution">
    <text evidence="3">The sequence shown here is derived from an EMBL/GenBank/DDBJ whole genome shotgun (WGS) entry which is preliminary data.</text>
</comment>
<dbReference type="PANTHER" id="PTHR31793">
    <property type="entry name" value="4-HYDROXYBENZOYL-COA THIOESTERASE FAMILY MEMBER"/>
    <property type="match status" value="1"/>
</dbReference>
<name>A0A2T2XEK6_9FIRM</name>
<evidence type="ECO:0000256" key="1">
    <source>
        <dbReference type="ARBA" id="ARBA00005953"/>
    </source>
</evidence>
<dbReference type="AlphaFoldDB" id="A0A2T2XEK6"/>
<dbReference type="GO" id="GO:0047617">
    <property type="term" value="F:fatty acyl-CoA hydrolase activity"/>
    <property type="evidence" value="ECO:0007669"/>
    <property type="project" value="TreeGrafter"/>
</dbReference>
<comment type="similarity">
    <text evidence="1">Belongs to the 4-hydroxybenzoyl-CoA thioesterase family.</text>
</comment>
<evidence type="ECO:0000256" key="2">
    <source>
        <dbReference type="ARBA" id="ARBA00022801"/>
    </source>
</evidence>
<keyword evidence="2" id="KW-0378">Hydrolase</keyword>
<dbReference type="CDD" id="cd00586">
    <property type="entry name" value="4HBT"/>
    <property type="match status" value="1"/>
</dbReference>